<accession>A0ABN1UJ43</accession>
<dbReference type="Proteomes" id="UP001501371">
    <property type="component" value="Unassembled WGS sequence"/>
</dbReference>
<dbReference type="EMBL" id="BAAAKV010000004">
    <property type="protein sequence ID" value="GAA1153242.1"/>
    <property type="molecule type" value="Genomic_DNA"/>
</dbReference>
<proteinExistence type="predicted"/>
<dbReference type="RefSeq" id="WP_344269691.1">
    <property type="nucleotide sequence ID" value="NZ_BAAAKV010000004.1"/>
</dbReference>
<evidence type="ECO:0000313" key="1">
    <source>
        <dbReference type="EMBL" id="GAA1153242.1"/>
    </source>
</evidence>
<comment type="caution">
    <text evidence="1">The sequence shown here is derived from an EMBL/GenBank/DDBJ whole genome shotgun (WGS) entry which is preliminary data.</text>
</comment>
<evidence type="ECO:0000313" key="2">
    <source>
        <dbReference type="Proteomes" id="UP001501371"/>
    </source>
</evidence>
<reference evidence="1 2" key="1">
    <citation type="journal article" date="2019" name="Int. J. Syst. Evol. Microbiol.">
        <title>The Global Catalogue of Microorganisms (GCM) 10K type strain sequencing project: providing services to taxonomists for standard genome sequencing and annotation.</title>
        <authorList>
            <consortium name="The Broad Institute Genomics Platform"/>
            <consortium name="The Broad Institute Genome Sequencing Center for Infectious Disease"/>
            <person name="Wu L."/>
            <person name="Ma J."/>
        </authorList>
    </citation>
    <scope>NUCLEOTIDE SEQUENCE [LARGE SCALE GENOMIC DNA]</scope>
    <source>
        <strain evidence="1 2">JCM 12696</strain>
    </source>
</reference>
<organism evidence="1 2">
    <name type="scientific">Streptomyces hebeiensis</name>
    <dbReference type="NCBI Taxonomy" id="229486"/>
    <lineage>
        <taxon>Bacteria</taxon>
        <taxon>Bacillati</taxon>
        <taxon>Actinomycetota</taxon>
        <taxon>Actinomycetes</taxon>
        <taxon>Kitasatosporales</taxon>
        <taxon>Streptomycetaceae</taxon>
        <taxon>Streptomyces</taxon>
    </lineage>
</organism>
<sequence length="105" mass="11222">MLPTPRRLRVALERRIGTTTIKFGPQSGCTVGGTVRSASGCCRVGPERLGEFVVLPLSLEDERALAASDVGSLSQHVTMLGVGSRRCRTLAKATAKFFQFMPVSA</sequence>
<keyword evidence="2" id="KW-1185">Reference proteome</keyword>
<gene>
    <name evidence="1" type="ORF">GCM10009654_06000</name>
</gene>
<name>A0ABN1UJ43_9ACTN</name>
<protein>
    <submittedName>
        <fullName evidence="1">Uncharacterized protein</fullName>
    </submittedName>
</protein>